<reference evidence="1" key="1">
    <citation type="submission" date="2022-10" db="EMBL/GenBank/DDBJ databases">
        <title>Culturing micro-colonial fungi from biological soil crusts in the Mojave desert and describing Neophaeococcomyces mojavensis, and introducing the new genera and species Taxawa tesnikishii.</title>
        <authorList>
            <person name="Kurbessoian T."/>
            <person name="Stajich J.E."/>
        </authorList>
    </citation>
    <scope>NUCLEOTIDE SEQUENCE</scope>
    <source>
        <strain evidence="1">JES_115</strain>
    </source>
</reference>
<dbReference type="Proteomes" id="UP001172680">
    <property type="component" value="Unassembled WGS sequence"/>
</dbReference>
<dbReference type="EMBL" id="JAPDRP010000001">
    <property type="protein sequence ID" value="KAJ9649602.1"/>
    <property type="molecule type" value="Genomic_DNA"/>
</dbReference>
<protein>
    <submittedName>
        <fullName evidence="1">Uncharacterized protein</fullName>
    </submittedName>
</protein>
<comment type="caution">
    <text evidence="1">The sequence shown here is derived from an EMBL/GenBank/DDBJ whole genome shotgun (WGS) entry which is preliminary data.</text>
</comment>
<evidence type="ECO:0000313" key="1">
    <source>
        <dbReference type="EMBL" id="KAJ9649602.1"/>
    </source>
</evidence>
<sequence length="251" mass="26837">MESPLCTAPSRAALSYLRSCLHASRGSRPRTGPRTTGLQASPRARRNQHSGSNKSRGHIARSGEQANPLSGFYAEMLSKPLPEVTPATRTAPTPASRPPTTDKEEVLAKARIVFGTRLAGPGRQAEQEPDNCCMSGCVNCVWDVYRDEIEEWAAASKLAKQRQREQAAKLRQEGRASGSMVAEPGAPAHVMVSMDDDGGGSEANWGVGGVGAQEADLFEGIPVGIRQFMETEKALKMKHRAAGEKAEAIAS</sequence>
<organism evidence="1 2">
    <name type="scientific">Coniosporium tulheliwenetii</name>
    <dbReference type="NCBI Taxonomy" id="3383036"/>
    <lineage>
        <taxon>Eukaryota</taxon>
        <taxon>Fungi</taxon>
        <taxon>Dikarya</taxon>
        <taxon>Ascomycota</taxon>
        <taxon>Pezizomycotina</taxon>
        <taxon>Dothideomycetes</taxon>
        <taxon>Dothideomycetes incertae sedis</taxon>
        <taxon>Coniosporium</taxon>
    </lineage>
</organism>
<evidence type="ECO:0000313" key="2">
    <source>
        <dbReference type="Proteomes" id="UP001172680"/>
    </source>
</evidence>
<accession>A0ACC2ZPZ9</accession>
<name>A0ACC2ZPZ9_9PEZI</name>
<gene>
    <name evidence="1" type="ORF">H2199_000380</name>
</gene>
<keyword evidence="2" id="KW-1185">Reference proteome</keyword>
<proteinExistence type="predicted"/>